<feature type="non-terminal residue" evidence="1">
    <location>
        <position position="1"/>
    </location>
</feature>
<comment type="caution">
    <text evidence="1">The sequence shown here is derived from an EMBL/GenBank/DDBJ whole genome shotgun (WGS) entry which is preliminary data.</text>
</comment>
<name>A0A839E0C1_9PSEU</name>
<dbReference type="EMBL" id="JACGWZ010000006">
    <property type="protein sequence ID" value="MBA8826540.1"/>
    <property type="molecule type" value="Genomic_DNA"/>
</dbReference>
<sequence>RMAAYLLLIFLRMDGKHHSVGRGYSMGGPVLPDRFSSTPRS</sequence>
<dbReference type="AlphaFoldDB" id="A0A839E0C1"/>
<keyword evidence="2" id="KW-1185">Reference proteome</keyword>
<protein>
    <submittedName>
        <fullName evidence="1">Uncharacterized protein</fullName>
    </submittedName>
</protein>
<organism evidence="1 2">
    <name type="scientific">Halosaccharopolyspora lacisalsi</name>
    <dbReference type="NCBI Taxonomy" id="1000566"/>
    <lineage>
        <taxon>Bacteria</taxon>
        <taxon>Bacillati</taxon>
        <taxon>Actinomycetota</taxon>
        <taxon>Actinomycetes</taxon>
        <taxon>Pseudonocardiales</taxon>
        <taxon>Pseudonocardiaceae</taxon>
        <taxon>Halosaccharopolyspora</taxon>
    </lineage>
</organism>
<accession>A0A839E0C1</accession>
<reference evidence="1 2" key="1">
    <citation type="submission" date="2020-07" db="EMBL/GenBank/DDBJ databases">
        <title>Sequencing the genomes of 1000 actinobacteria strains.</title>
        <authorList>
            <person name="Klenk H.-P."/>
        </authorList>
    </citation>
    <scope>NUCLEOTIDE SEQUENCE [LARGE SCALE GENOMIC DNA]</scope>
    <source>
        <strain evidence="1 2">DSM 45975</strain>
    </source>
</reference>
<dbReference type="Proteomes" id="UP000569329">
    <property type="component" value="Unassembled WGS sequence"/>
</dbReference>
<gene>
    <name evidence="1" type="ORF">FHX42_003919</name>
</gene>
<proteinExistence type="predicted"/>
<evidence type="ECO:0000313" key="2">
    <source>
        <dbReference type="Proteomes" id="UP000569329"/>
    </source>
</evidence>
<evidence type="ECO:0000313" key="1">
    <source>
        <dbReference type="EMBL" id="MBA8826540.1"/>
    </source>
</evidence>